<keyword evidence="9" id="KW-1185">Reference proteome</keyword>
<dbReference type="EMBL" id="QLUW01000002">
    <property type="protein sequence ID" value="RAP76726.1"/>
    <property type="molecule type" value="Genomic_DNA"/>
</dbReference>
<dbReference type="RefSeq" id="WP_112882940.1">
    <property type="nucleotide sequence ID" value="NZ_QLUW01000002.1"/>
</dbReference>
<evidence type="ECO:0000256" key="3">
    <source>
        <dbReference type="ARBA" id="ARBA00023163"/>
    </source>
</evidence>
<dbReference type="GO" id="GO:0003700">
    <property type="term" value="F:DNA-binding transcription factor activity"/>
    <property type="evidence" value="ECO:0007669"/>
    <property type="project" value="InterPro"/>
</dbReference>
<dbReference type="SMART" id="SM00342">
    <property type="entry name" value="HTH_ARAC"/>
    <property type="match status" value="1"/>
</dbReference>
<evidence type="ECO:0000256" key="1">
    <source>
        <dbReference type="ARBA" id="ARBA00023015"/>
    </source>
</evidence>
<dbReference type="Pfam" id="PF12833">
    <property type="entry name" value="HTH_18"/>
    <property type="match status" value="1"/>
</dbReference>
<dbReference type="OrthoDB" id="1974963at2"/>
<evidence type="ECO:0000259" key="7">
    <source>
        <dbReference type="PROSITE" id="PS50110"/>
    </source>
</evidence>
<evidence type="ECO:0000313" key="9">
    <source>
        <dbReference type="Proteomes" id="UP000249260"/>
    </source>
</evidence>
<keyword evidence="2 8" id="KW-0238">DNA-binding</keyword>
<dbReference type="GO" id="GO:0000160">
    <property type="term" value="P:phosphorelay signal transduction system"/>
    <property type="evidence" value="ECO:0007669"/>
    <property type="project" value="InterPro"/>
</dbReference>
<dbReference type="PANTHER" id="PTHR43280">
    <property type="entry name" value="ARAC-FAMILY TRANSCRIPTIONAL REGULATOR"/>
    <property type="match status" value="1"/>
</dbReference>
<feature type="domain" description="Response regulatory" evidence="7">
    <location>
        <begin position="3"/>
        <end position="120"/>
    </location>
</feature>
<gene>
    <name evidence="8" type="ORF">DL346_15390</name>
</gene>
<feature type="coiled-coil region" evidence="5">
    <location>
        <begin position="109"/>
        <end position="146"/>
    </location>
</feature>
<feature type="domain" description="HTH araC/xylS-type" evidence="6">
    <location>
        <begin position="438"/>
        <end position="536"/>
    </location>
</feature>
<keyword evidence="1" id="KW-0805">Transcription regulation</keyword>
<dbReference type="InterPro" id="IPR018060">
    <property type="entry name" value="HTH_AraC"/>
</dbReference>
<evidence type="ECO:0000256" key="5">
    <source>
        <dbReference type="SAM" id="Coils"/>
    </source>
</evidence>
<dbReference type="PROSITE" id="PS50110">
    <property type="entry name" value="RESPONSE_REGULATORY"/>
    <property type="match status" value="1"/>
</dbReference>
<keyword evidence="4" id="KW-0597">Phosphoprotein</keyword>
<protein>
    <submittedName>
        <fullName evidence="8">DNA-binding response regulator</fullName>
    </submittedName>
</protein>
<accession>A0A328U9M4</accession>
<dbReference type="InterPro" id="IPR011006">
    <property type="entry name" value="CheY-like_superfamily"/>
</dbReference>
<dbReference type="PANTHER" id="PTHR43280:SF2">
    <property type="entry name" value="HTH-TYPE TRANSCRIPTIONAL REGULATOR EXSA"/>
    <property type="match status" value="1"/>
</dbReference>
<feature type="modified residue" description="4-aspartylphosphate" evidence="4">
    <location>
        <position position="55"/>
    </location>
</feature>
<dbReference type="SMART" id="SM00448">
    <property type="entry name" value="REC"/>
    <property type="match status" value="1"/>
</dbReference>
<dbReference type="PROSITE" id="PS01124">
    <property type="entry name" value="HTH_ARAC_FAMILY_2"/>
    <property type="match status" value="1"/>
</dbReference>
<keyword evidence="3" id="KW-0804">Transcription</keyword>
<dbReference type="SUPFAM" id="SSF52172">
    <property type="entry name" value="CheY-like"/>
    <property type="match status" value="1"/>
</dbReference>
<reference evidence="8 9" key="1">
    <citation type="submission" date="2018-06" db="EMBL/GenBank/DDBJ databases">
        <title>Paenibacillus montanisoli sp. nov., isolated from mountain area soil.</title>
        <authorList>
            <person name="Wu M."/>
        </authorList>
    </citation>
    <scope>NUCLEOTIDE SEQUENCE [LARGE SCALE GENOMIC DNA]</scope>
    <source>
        <strain evidence="8 9">RA17</strain>
    </source>
</reference>
<dbReference type="GO" id="GO:0043565">
    <property type="term" value="F:sequence-specific DNA binding"/>
    <property type="evidence" value="ECO:0007669"/>
    <property type="project" value="InterPro"/>
</dbReference>
<dbReference type="PRINTS" id="PR00032">
    <property type="entry name" value="HTHARAC"/>
</dbReference>
<comment type="caution">
    <text evidence="8">The sequence shown here is derived from an EMBL/GenBank/DDBJ whole genome shotgun (WGS) entry which is preliminary data.</text>
</comment>
<dbReference type="Gene3D" id="3.40.50.2300">
    <property type="match status" value="1"/>
</dbReference>
<evidence type="ECO:0000256" key="4">
    <source>
        <dbReference type="PROSITE-ProRule" id="PRU00169"/>
    </source>
</evidence>
<proteinExistence type="predicted"/>
<dbReference type="Gene3D" id="1.10.10.60">
    <property type="entry name" value="Homeodomain-like"/>
    <property type="match status" value="2"/>
</dbReference>
<evidence type="ECO:0000313" key="8">
    <source>
        <dbReference type="EMBL" id="RAP76726.1"/>
    </source>
</evidence>
<organism evidence="8 9">
    <name type="scientific">Paenibacillus montanisoli</name>
    <dbReference type="NCBI Taxonomy" id="2081970"/>
    <lineage>
        <taxon>Bacteria</taxon>
        <taxon>Bacillati</taxon>
        <taxon>Bacillota</taxon>
        <taxon>Bacilli</taxon>
        <taxon>Bacillales</taxon>
        <taxon>Paenibacillaceae</taxon>
        <taxon>Paenibacillus</taxon>
    </lineage>
</organism>
<dbReference type="SUPFAM" id="SSF46689">
    <property type="entry name" value="Homeodomain-like"/>
    <property type="match status" value="2"/>
</dbReference>
<dbReference type="Proteomes" id="UP000249260">
    <property type="component" value="Unassembled WGS sequence"/>
</dbReference>
<dbReference type="InterPro" id="IPR020449">
    <property type="entry name" value="Tscrpt_reg_AraC-type_HTH"/>
</dbReference>
<evidence type="ECO:0000259" key="6">
    <source>
        <dbReference type="PROSITE" id="PS01124"/>
    </source>
</evidence>
<dbReference type="CDD" id="cd17536">
    <property type="entry name" value="REC_YesN-like"/>
    <property type="match status" value="1"/>
</dbReference>
<keyword evidence="5" id="KW-0175">Coiled coil</keyword>
<dbReference type="Pfam" id="PF00072">
    <property type="entry name" value="Response_reg"/>
    <property type="match status" value="1"/>
</dbReference>
<sequence length="541" mass="62320">MYNLLLVDDEWFAIEGLKSGVDWDKLGFGAIYEAHNAEQAKQILRQTPIDVMVCDIEMPGGSGISLMEWVKEQQLEMETIFLTCHADFKYAQRAVHLGSFDYLLKPVDYRELQDTAHSALDKVAAAQDAKKRSEAYEQVYAKWEKSKDLLYERFWQDLFWQRLIPTRDNIERALSASLMPLSADTRVLPILIGVEQWGKALNTRDEEMMEFALRNTADELLLAGMPGQVLQDGSGVQFALFFDDPSGGEAGKGRLHYDEIKKRCTRYIEACATYLYCTLSCYIGDWVPLNEVSRLYNALIQMEHHNVTRSQAVLFFKEQPAEARETSLPALFQWSELLEHAKRDELLALSDEVFANLRSDANVTSETLRAFYHALLQTVYYVLHKRGISVGTVFPDGSMLDEASAIRSLHSLQERTQRMIDTVTMHLSLLDTESSVVDKVKRYIIDRLFDDLSREELAAFAHINSAYLSRLFKKEAGVSLTDYIVEERMKKAKEMLLYTEESVSNIAKAFHYTNFSHFSKLFRKYYGMNPQEYRRQFAKEN</sequence>
<name>A0A328U9M4_9BACL</name>
<dbReference type="AlphaFoldDB" id="A0A328U9M4"/>
<dbReference type="InterPro" id="IPR009057">
    <property type="entry name" value="Homeodomain-like_sf"/>
</dbReference>
<dbReference type="InterPro" id="IPR001789">
    <property type="entry name" value="Sig_transdc_resp-reg_receiver"/>
</dbReference>
<evidence type="ECO:0000256" key="2">
    <source>
        <dbReference type="ARBA" id="ARBA00023125"/>
    </source>
</evidence>